<dbReference type="InterPro" id="IPR020103">
    <property type="entry name" value="PsdUridine_synth_cat_dom_sf"/>
</dbReference>
<dbReference type="PROSITE" id="PS01129">
    <property type="entry name" value="PSI_RLU"/>
    <property type="match status" value="1"/>
</dbReference>
<dbReference type="PANTHER" id="PTHR21600:SF89">
    <property type="entry name" value="RIBOSOMAL LARGE SUBUNIT PSEUDOURIDINE SYNTHASE A"/>
    <property type="match status" value="1"/>
</dbReference>
<reference evidence="2 3" key="1">
    <citation type="submission" date="2018-11" db="EMBL/GenBank/DDBJ databases">
        <title>Draft genome analysis of Rheinheimera mesophila isolated from an industrial waste site.</title>
        <authorList>
            <person name="Yu Q."/>
            <person name="Qi Y."/>
            <person name="Zhang H."/>
            <person name="Lu Y."/>
            <person name="Pu J."/>
        </authorList>
    </citation>
    <scope>NUCLEOTIDE SEQUENCE [LARGE SCALE GENOMIC DNA]</scope>
    <source>
        <strain evidence="2 3">IITR13</strain>
    </source>
</reference>
<sequence length="222" mass="24955">MTVLDTFIAPPCHQPIVELYRDEYILLINKPSGLLSLSGKNPLNRDSVHYRLAQIDPQISLIHRLDFGTSGIMLLALDKATNALLTKQFQARTVVKRYQSLVAGHLDVESGIIEAPISKDKALFPRLKVCAAQGQKALSHFQVLERLHCPDRTRLLLTPETGRTHQLRIHCQYLGHPMLGCDLYGNDKTQLMASRLLLHAAELEFDHPITAQRMTMSSPCPF</sequence>
<dbReference type="InterPro" id="IPR050188">
    <property type="entry name" value="RluA_PseudoU_synthase"/>
</dbReference>
<proteinExistence type="predicted"/>
<evidence type="ECO:0000259" key="1">
    <source>
        <dbReference type="Pfam" id="PF00849"/>
    </source>
</evidence>
<evidence type="ECO:0000313" key="3">
    <source>
        <dbReference type="Proteomes" id="UP000276260"/>
    </source>
</evidence>
<dbReference type="AlphaFoldDB" id="A0A3P3QJ28"/>
<dbReference type="GO" id="GO:0009982">
    <property type="term" value="F:pseudouridine synthase activity"/>
    <property type="evidence" value="ECO:0007669"/>
    <property type="project" value="InterPro"/>
</dbReference>
<dbReference type="GO" id="GO:0003723">
    <property type="term" value="F:RNA binding"/>
    <property type="evidence" value="ECO:0007669"/>
    <property type="project" value="InterPro"/>
</dbReference>
<dbReference type="RefSeq" id="WP_046519920.1">
    <property type="nucleotide sequence ID" value="NZ_LAVS01000020.1"/>
</dbReference>
<dbReference type="InterPro" id="IPR006224">
    <property type="entry name" value="PsdUridine_synth_RluA-like_CS"/>
</dbReference>
<dbReference type="EMBL" id="RRCF01000002">
    <property type="protein sequence ID" value="RRJ21141.1"/>
    <property type="molecule type" value="Genomic_DNA"/>
</dbReference>
<evidence type="ECO:0000313" key="2">
    <source>
        <dbReference type="EMBL" id="RRJ21141.1"/>
    </source>
</evidence>
<gene>
    <name evidence="2" type="ORF">EIK76_09655</name>
</gene>
<feature type="domain" description="Pseudouridine synthase RsuA/RluA-like" evidence="1">
    <location>
        <begin position="25"/>
        <end position="172"/>
    </location>
</feature>
<dbReference type="CDD" id="cd02869">
    <property type="entry name" value="PseudoU_synth_RluA_like"/>
    <property type="match status" value="1"/>
</dbReference>
<organism evidence="2 3">
    <name type="scientific">Rheinheimera mesophila</name>
    <dbReference type="NCBI Taxonomy" id="1547515"/>
    <lineage>
        <taxon>Bacteria</taxon>
        <taxon>Pseudomonadati</taxon>
        <taxon>Pseudomonadota</taxon>
        <taxon>Gammaproteobacteria</taxon>
        <taxon>Chromatiales</taxon>
        <taxon>Chromatiaceae</taxon>
        <taxon>Rheinheimera</taxon>
    </lineage>
</organism>
<dbReference type="GO" id="GO:0140098">
    <property type="term" value="F:catalytic activity, acting on RNA"/>
    <property type="evidence" value="ECO:0007669"/>
    <property type="project" value="UniProtKB-ARBA"/>
</dbReference>
<comment type="caution">
    <text evidence="2">The sequence shown here is derived from an EMBL/GenBank/DDBJ whole genome shotgun (WGS) entry which is preliminary data.</text>
</comment>
<protein>
    <submittedName>
        <fullName evidence="2">RluA family pseudouridine synthase</fullName>
    </submittedName>
</protein>
<dbReference type="OrthoDB" id="9807829at2"/>
<dbReference type="Gene3D" id="3.30.2350.10">
    <property type="entry name" value="Pseudouridine synthase"/>
    <property type="match status" value="1"/>
</dbReference>
<dbReference type="InterPro" id="IPR006145">
    <property type="entry name" value="PsdUridine_synth_RsuA/RluA"/>
</dbReference>
<accession>A0A3P3QJ28</accession>
<keyword evidence="3" id="KW-1185">Reference proteome</keyword>
<dbReference type="GO" id="GO:0000455">
    <property type="term" value="P:enzyme-directed rRNA pseudouridine synthesis"/>
    <property type="evidence" value="ECO:0007669"/>
    <property type="project" value="TreeGrafter"/>
</dbReference>
<name>A0A3P3QJ28_9GAMM</name>
<dbReference type="Pfam" id="PF00849">
    <property type="entry name" value="PseudoU_synth_2"/>
    <property type="match status" value="1"/>
</dbReference>
<dbReference type="PANTHER" id="PTHR21600">
    <property type="entry name" value="MITOCHONDRIAL RNA PSEUDOURIDINE SYNTHASE"/>
    <property type="match status" value="1"/>
</dbReference>
<dbReference type="Proteomes" id="UP000276260">
    <property type="component" value="Unassembled WGS sequence"/>
</dbReference>
<dbReference type="SUPFAM" id="SSF55120">
    <property type="entry name" value="Pseudouridine synthase"/>
    <property type="match status" value="1"/>
</dbReference>